<dbReference type="Pfam" id="PF02563">
    <property type="entry name" value="Poly_export"/>
    <property type="match status" value="1"/>
</dbReference>
<feature type="domain" description="Soluble ligand binding" evidence="16">
    <location>
        <begin position="202"/>
        <end position="237"/>
    </location>
</feature>
<dbReference type="AlphaFoldDB" id="X0X055"/>
<dbReference type="InterPro" id="IPR054765">
    <property type="entry name" value="SLBB_dom"/>
</dbReference>
<keyword evidence="11" id="KW-0472">Membrane</keyword>
<dbReference type="Gene3D" id="3.10.560.10">
    <property type="entry name" value="Outer membrane lipoprotein wza domain like"/>
    <property type="match status" value="1"/>
</dbReference>
<dbReference type="InterPro" id="IPR049712">
    <property type="entry name" value="Poly_export"/>
</dbReference>
<evidence type="ECO:0000259" key="15">
    <source>
        <dbReference type="Pfam" id="PF02563"/>
    </source>
</evidence>
<evidence type="ECO:0000256" key="2">
    <source>
        <dbReference type="ARBA" id="ARBA00009450"/>
    </source>
</evidence>
<dbReference type="Pfam" id="PF22461">
    <property type="entry name" value="SLBB_2"/>
    <property type="match status" value="1"/>
</dbReference>
<evidence type="ECO:0000313" key="18">
    <source>
        <dbReference type="EMBL" id="GAG30038.1"/>
    </source>
</evidence>
<keyword evidence="6" id="KW-0812">Transmembrane</keyword>
<dbReference type="GO" id="GO:0015288">
    <property type="term" value="F:porin activity"/>
    <property type="evidence" value="ECO:0007669"/>
    <property type="project" value="UniProtKB-KW"/>
</dbReference>
<proteinExistence type="inferred from homology"/>
<dbReference type="Pfam" id="PF10531">
    <property type="entry name" value="SLBB"/>
    <property type="match status" value="1"/>
</dbReference>
<keyword evidence="8" id="KW-0625">Polysaccharide transport</keyword>
<comment type="subcellular location">
    <subcellularLocation>
        <location evidence="1">Cell outer membrane</location>
        <topology evidence="1">Multi-pass membrane protein</topology>
    </subcellularLocation>
</comment>
<comment type="caution">
    <text evidence="18">The sequence shown here is derived from an EMBL/GenBank/DDBJ whole genome shotgun (WGS) entry which is preliminary data.</text>
</comment>
<evidence type="ECO:0000256" key="5">
    <source>
        <dbReference type="ARBA" id="ARBA00022597"/>
    </source>
</evidence>
<organism evidence="18">
    <name type="scientific">marine sediment metagenome</name>
    <dbReference type="NCBI Taxonomy" id="412755"/>
    <lineage>
        <taxon>unclassified sequences</taxon>
        <taxon>metagenomes</taxon>
        <taxon>ecological metagenomes</taxon>
    </lineage>
</organism>
<dbReference type="InterPro" id="IPR003715">
    <property type="entry name" value="Poly_export_N"/>
</dbReference>
<dbReference type="InterPro" id="IPR019554">
    <property type="entry name" value="Soluble_ligand-bd"/>
</dbReference>
<evidence type="ECO:0000256" key="3">
    <source>
        <dbReference type="ARBA" id="ARBA00022448"/>
    </source>
</evidence>
<evidence type="ECO:0000256" key="8">
    <source>
        <dbReference type="ARBA" id="ARBA00023047"/>
    </source>
</evidence>
<evidence type="ECO:0000256" key="6">
    <source>
        <dbReference type="ARBA" id="ARBA00022692"/>
    </source>
</evidence>
<evidence type="ECO:0000256" key="4">
    <source>
        <dbReference type="ARBA" id="ARBA00022452"/>
    </source>
</evidence>
<evidence type="ECO:0000256" key="12">
    <source>
        <dbReference type="ARBA" id="ARBA00023139"/>
    </source>
</evidence>
<dbReference type="GO" id="GO:0046930">
    <property type="term" value="C:pore complex"/>
    <property type="evidence" value="ECO:0007669"/>
    <property type="project" value="UniProtKB-KW"/>
</dbReference>
<dbReference type="GO" id="GO:0009279">
    <property type="term" value="C:cell outer membrane"/>
    <property type="evidence" value="ECO:0007669"/>
    <property type="project" value="UniProtKB-SubCell"/>
</dbReference>
<keyword evidence="3" id="KW-0813">Transport</keyword>
<evidence type="ECO:0000259" key="17">
    <source>
        <dbReference type="Pfam" id="PF22461"/>
    </source>
</evidence>
<keyword evidence="10" id="KW-0626">Porin</keyword>
<evidence type="ECO:0000256" key="11">
    <source>
        <dbReference type="ARBA" id="ARBA00023136"/>
    </source>
</evidence>
<keyword evidence="5" id="KW-0762">Sugar transport</keyword>
<dbReference type="GO" id="GO:0015159">
    <property type="term" value="F:polysaccharide transmembrane transporter activity"/>
    <property type="evidence" value="ECO:0007669"/>
    <property type="project" value="InterPro"/>
</dbReference>
<reference evidence="18" key="1">
    <citation type="journal article" date="2014" name="Front. Microbiol.">
        <title>High frequency of phylogenetically diverse reductive dehalogenase-homologous genes in deep subseafloor sedimentary metagenomes.</title>
        <authorList>
            <person name="Kawai M."/>
            <person name="Futagami T."/>
            <person name="Toyoda A."/>
            <person name="Takaki Y."/>
            <person name="Nishi S."/>
            <person name="Hori S."/>
            <person name="Arai W."/>
            <person name="Tsubouchi T."/>
            <person name="Morono Y."/>
            <person name="Uchiyama I."/>
            <person name="Ito T."/>
            <person name="Fujiyama A."/>
            <person name="Inagaki F."/>
            <person name="Takami H."/>
        </authorList>
    </citation>
    <scope>NUCLEOTIDE SEQUENCE</scope>
    <source>
        <strain evidence="18">Expedition CK06-06</strain>
    </source>
</reference>
<dbReference type="GO" id="GO:0006811">
    <property type="term" value="P:monoatomic ion transport"/>
    <property type="evidence" value="ECO:0007669"/>
    <property type="project" value="UniProtKB-KW"/>
</dbReference>
<keyword evidence="14" id="KW-0449">Lipoprotein</keyword>
<feature type="domain" description="SLBB" evidence="17">
    <location>
        <begin position="97"/>
        <end position="189"/>
    </location>
</feature>
<evidence type="ECO:0008006" key="19">
    <source>
        <dbReference type="Google" id="ProtNLM"/>
    </source>
</evidence>
<comment type="similarity">
    <text evidence="2">Belongs to the BexD/CtrA/VexA family.</text>
</comment>
<evidence type="ECO:0000259" key="16">
    <source>
        <dbReference type="Pfam" id="PF10531"/>
    </source>
</evidence>
<feature type="domain" description="Polysaccharide export protein N-terminal" evidence="15">
    <location>
        <begin position="14"/>
        <end position="90"/>
    </location>
</feature>
<evidence type="ECO:0000256" key="1">
    <source>
        <dbReference type="ARBA" id="ARBA00004571"/>
    </source>
</evidence>
<dbReference type="PANTHER" id="PTHR33619">
    <property type="entry name" value="POLYSACCHARIDE EXPORT PROTEIN GFCE-RELATED"/>
    <property type="match status" value="1"/>
</dbReference>
<evidence type="ECO:0000256" key="7">
    <source>
        <dbReference type="ARBA" id="ARBA00022729"/>
    </source>
</evidence>
<evidence type="ECO:0000256" key="13">
    <source>
        <dbReference type="ARBA" id="ARBA00023237"/>
    </source>
</evidence>
<protein>
    <recommendedName>
        <fullName evidence="19">Soluble ligand binding domain-containing protein</fullName>
    </recommendedName>
</protein>
<keyword evidence="9" id="KW-0406">Ion transport</keyword>
<dbReference type="Gene3D" id="3.10.20.600">
    <property type="match status" value="1"/>
</dbReference>
<accession>X0X055</accession>
<feature type="non-terminal residue" evidence="18">
    <location>
        <position position="242"/>
    </location>
</feature>
<keyword evidence="12" id="KW-0564">Palmitate</keyword>
<dbReference type="EMBL" id="BARS01049160">
    <property type="protein sequence ID" value="GAG30038.1"/>
    <property type="molecule type" value="Genomic_DNA"/>
</dbReference>
<keyword evidence="13" id="KW-0998">Cell outer membrane</keyword>
<name>X0X055_9ZZZZ</name>
<evidence type="ECO:0000256" key="9">
    <source>
        <dbReference type="ARBA" id="ARBA00023065"/>
    </source>
</evidence>
<dbReference type="PANTHER" id="PTHR33619:SF3">
    <property type="entry name" value="POLYSACCHARIDE EXPORT PROTEIN GFCE-RELATED"/>
    <property type="match status" value="1"/>
</dbReference>
<dbReference type="Gene3D" id="3.30.1950.10">
    <property type="entry name" value="wza like domain"/>
    <property type="match status" value="1"/>
</dbReference>
<sequence length="242" mass="26115">QIFLVIPPGPSLAQEKAYLIGPRDILALTIYAGGEKQQEVNLTVSARGMINVPFIGPVKAEGLTLSQVEALIARPLAKDYFVAPQVNIHIKEYHSLQYYISGAVKGPGLYEMTSKATLMELIAKAGGVLSERGNVAYILRASTGQIAEGEEVENLLSQKEPIKVDLLRLLDKGDMRHNPLLQSGDVVYIPLEKALNLAASNIYVEGEVKKPGVYAYQPGLTALNACIIAGGFGKFAAPNRTR</sequence>
<keyword evidence="7" id="KW-0732">Signal</keyword>
<evidence type="ECO:0000256" key="14">
    <source>
        <dbReference type="ARBA" id="ARBA00023288"/>
    </source>
</evidence>
<evidence type="ECO:0000256" key="10">
    <source>
        <dbReference type="ARBA" id="ARBA00023114"/>
    </source>
</evidence>
<gene>
    <name evidence="18" type="ORF">S01H1_73561</name>
</gene>
<feature type="non-terminal residue" evidence="18">
    <location>
        <position position="1"/>
    </location>
</feature>
<keyword evidence="4" id="KW-1134">Transmembrane beta strand</keyword>